<dbReference type="Proteomes" id="UP001153331">
    <property type="component" value="Unassembled WGS sequence"/>
</dbReference>
<proteinExistence type="predicted"/>
<name>A0ACC2HWH8_9PLEO</name>
<evidence type="ECO:0000313" key="1">
    <source>
        <dbReference type="EMBL" id="KAJ8107235.1"/>
    </source>
</evidence>
<comment type="caution">
    <text evidence="1">The sequence shown here is derived from an EMBL/GenBank/DDBJ whole genome shotgun (WGS) entry which is preliminary data.</text>
</comment>
<reference evidence="1" key="1">
    <citation type="submission" date="2022-11" db="EMBL/GenBank/DDBJ databases">
        <title>Genome Sequence of Boeremia exigua.</title>
        <authorList>
            <person name="Buettner E."/>
        </authorList>
    </citation>
    <scope>NUCLEOTIDE SEQUENCE</scope>
    <source>
        <strain evidence="1">CU02</strain>
    </source>
</reference>
<evidence type="ECO:0000313" key="2">
    <source>
        <dbReference type="Proteomes" id="UP001153331"/>
    </source>
</evidence>
<accession>A0ACC2HWH8</accession>
<keyword evidence="2" id="KW-1185">Reference proteome</keyword>
<dbReference type="EMBL" id="JAPHNI010000974">
    <property type="protein sequence ID" value="KAJ8107235.1"/>
    <property type="molecule type" value="Genomic_DNA"/>
</dbReference>
<gene>
    <name evidence="1" type="ORF">OPT61_g9004</name>
</gene>
<sequence length="407" mass="45787">MTTRSDTLLDKTRTRLAHALGFDEYPTNPAAEPYITYIIKTYDGNDTEDFIELFIAVITHFKTSPLAGTNNTIQLLLDSLALTGFRKMFMDTTAGEAMRRHHVEDVLRCRSRKVFAAHSMVSNTVPQKTPWEEDIRGLVLGRGHGASLYQGLLGQAMGQQQGATNTHALPYQFLDDADISESLSIKTFRLNASKLHLLAAVDILWTPNISRHMLLNKLRGRFVLELFALPCAFAAVTTHEVGISAELTLEIEESYAMLFNAEAGVSKHAEVGAVIGLRHWCWCASCSAYRYREKCIDLCKVAAGADPRSKRRAGTDGVRSHLDPLLAKLMAQPAIKEWTPDDFPHLWTRIRRLDQHLQTARPWSIWVLFRDRRDTVQFWTFLFATIVVFLTVVQVLLGVAQVVGSFI</sequence>
<protein>
    <submittedName>
        <fullName evidence="1">Uncharacterized protein</fullName>
    </submittedName>
</protein>
<organism evidence="1 2">
    <name type="scientific">Boeremia exigua</name>
    <dbReference type="NCBI Taxonomy" id="749465"/>
    <lineage>
        <taxon>Eukaryota</taxon>
        <taxon>Fungi</taxon>
        <taxon>Dikarya</taxon>
        <taxon>Ascomycota</taxon>
        <taxon>Pezizomycotina</taxon>
        <taxon>Dothideomycetes</taxon>
        <taxon>Pleosporomycetidae</taxon>
        <taxon>Pleosporales</taxon>
        <taxon>Pleosporineae</taxon>
        <taxon>Didymellaceae</taxon>
        <taxon>Boeremia</taxon>
    </lineage>
</organism>